<dbReference type="GO" id="GO:0032259">
    <property type="term" value="P:methylation"/>
    <property type="evidence" value="ECO:0007669"/>
    <property type="project" value="UniProtKB-KW"/>
</dbReference>
<evidence type="ECO:0000313" key="8">
    <source>
        <dbReference type="EMBL" id="TDH23415.1"/>
    </source>
</evidence>
<reference evidence="8 9" key="1">
    <citation type="journal article" date="2019" name="Sci. Rep.">
        <title>Extended insight into the Mycobacterium chelonae-abscessus complex through whole genome sequencing of Mycobacterium salmoniphilum outbreak and Mycobacterium salmoniphilum-like strains.</title>
        <authorList>
            <person name="Behra P.R.K."/>
            <person name="Das S."/>
            <person name="Pettersson B.M.F."/>
            <person name="Shirreff L."/>
            <person name="DuCote T."/>
            <person name="Jacobsson K.G."/>
            <person name="Ennis D.G."/>
            <person name="Kirsebom L.A."/>
        </authorList>
    </citation>
    <scope>NUCLEOTIDE SEQUENCE [LARGE SCALE GENOMIC DNA]</scope>
    <source>
        <strain evidence="8 9">DSM 45524</strain>
    </source>
</reference>
<dbReference type="SUPFAM" id="SSF53335">
    <property type="entry name" value="S-adenosyl-L-methionine-dependent methyltransferases"/>
    <property type="match status" value="1"/>
</dbReference>
<dbReference type="GO" id="GO:0008168">
    <property type="term" value="F:methyltransferase activity"/>
    <property type="evidence" value="ECO:0007669"/>
    <property type="project" value="UniProtKB-UniRule"/>
</dbReference>
<dbReference type="EC" id="2.1.1.-" evidence="6"/>
<keyword evidence="3 6" id="KW-0489">Methyltransferase</keyword>
<dbReference type="PANTHER" id="PTHR43619:SF2">
    <property type="entry name" value="S-ADENOSYL-L-METHIONINE-DEPENDENT METHYLTRANSFERASES SUPERFAMILY PROTEIN"/>
    <property type="match status" value="1"/>
</dbReference>
<evidence type="ECO:0000256" key="2">
    <source>
        <dbReference type="ARBA" id="ARBA00008138"/>
    </source>
</evidence>
<evidence type="ECO:0000256" key="7">
    <source>
        <dbReference type="SAM" id="MobiDB-lite"/>
    </source>
</evidence>
<comment type="caution">
    <text evidence="8">The sequence shown here is derived from an EMBL/GenBank/DDBJ whole genome shotgun (WGS) entry which is preliminary data.</text>
</comment>
<proteinExistence type="inferred from homology"/>
<feature type="region of interest" description="Disordered" evidence="7">
    <location>
        <begin position="1"/>
        <end position="28"/>
    </location>
</feature>
<comment type="function">
    <text evidence="1 6">Exhibits S-adenosyl-L-methionine-dependent methyltransferase activity.</text>
</comment>
<dbReference type="EMBL" id="RXLR01000011">
    <property type="protein sequence ID" value="TDH23415.1"/>
    <property type="molecule type" value="Genomic_DNA"/>
</dbReference>
<protein>
    <recommendedName>
        <fullName evidence="6">S-adenosyl-L-methionine-dependent methyltransferase</fullName>
        <ecNumber evidence="6">2.1.1.-</ecNumber>
    </recommendedName>
</protein>
<sequence>MHRARPRARKAGDPLDGKKSKKKSTVSTPSHKLQFDLFYAALRALESKRGHPLIDDPLSALLVEAANEPLSSTLLAAGFPDTATDDGARIFMLLSAAGLMARYGDDFLLDEIARGTRQVVLFATGLDTRVYRLDWPDGTTVYEVDYPHTLEFGSSVLKEHGAFPRVTRRQVAAASMTHPWGEDMCSAGFDPDRPTAWLISPAIMAGLAGSDQDVLFERIIEMSAPGSVVNCDADHFVPSVDRWDAAVEPLAPDQVKAANIWMLTYPDARMRPAEWLAGHGWTTSTITVAEIAAHYGRTFDWDLLAQHANLQFLTARLP</sequence>
<dbReference type="PANTHER" id="PTHR43619">
    <property type="entry name" value="S-ADENOSYL-L-METHIONINE-DEPENDENT METHYLTRANSFERASE YKTD-RELATED"/>
    <property type="match status" value="1"/>
</dbReference>
<organism evidence="8 9">
    <name type="scientific">Mycobacteroides franklinii</name>
    <dbReference type="NCBI Taxonomy" id="948102"/>
    <lineage>
        <taxon>Bacteria</taxon>
        <taxon>Bacillati</taxon>
        <taxon>Actinomycetota</taxon>
        <taxon>Actinomycetes</taxon>
        <taxon>Mycobacteriales</taxon>
        <taxon>Mycobacteriaceae</taxon>
        <taxon>Mycobacteroides</taxon>
    </lineage>
</organism>
<dbReference type="InterPro" id="IPR029063">
    <property type="entry name" value="SAM-dependent_MTases_sf"/>
</dbReference>
<dbReference type="Proteomes" id="UP000295627">
    <property type="component" value="Unassembled WGS sequence"/>
</dbReference>
<keyword evidence="4 8" id="KW-0808">Transferase</keyword>
<evidence type="ECO:0000256" key="5">
    <source>
        <dbReference type="ARBA" id="ARBA00022691"/>
    </source>
</evidence>
<name>A0A4R5PDR9_9MYCO</name>
<dbReference type="InterPro" id="IPR007213">
    <property type="entry name" value="Ppm1/Ppm2/Tcmp"/>
</dbReference>
<dbReference type="Pfam" id="PF04072">
    <property type="entry name" value="LCM"/>
    <property type="match status" value="1"/>
</dbReference>
<dbReference type="NCBIfam" id="TIGR00027">
    <property type="entry name" value="mthyl_TIGR00027"/>
    <property type="match status" value="1"/>
</dbReference>
<evidence type="ECO:0000256" key="4">
    <source>
        <dbReference type="ARBA" id="ARBA00022679"/>
    </source>
</evidence>
<dbReference type="AlphaFoldDB" id="A0A4R5PDR9"/>
<evidence type="ECO:0000256" key="6">
    <source>
        <dbReference type="RuleBase" id="RU362030"/>
    </source>
</evidence>
<dbReference type="InterPro" id="IPR011610">
    <property type="entry name" value="SAM_mthyl_Trfase_ML2640-like"/>
</dbReference>
<dbReference type="Gene3D" id="3.40.50.150">
    <property type="entry name" value="Vaccinia Virus protein VP39"/>
    <property type="match status" value="1"/>
</dbReference>
<comment type="similarity">
    <text evidence="2 6">Belongs to the UPF0677 family.</text>
</comment>
<accession>A0A4R5PDR9</accession>
<keyword evidence="5 6" id="KW-0949">S-adenosyl-L-methionine</keyword>
<evidence type="ECO:0000256" key="3">
    <source>
        <dbReference type="ARBA" id="ARBA00022603"/>
    </source>
</evidence>
<evidence type="ECO:0000313" key="9">
    <source>
        <dbReference type="Proteomes" id="UP000295627"/>
    </source>
</evidence>
<gene>
    <name evidence="8" type="ORF">EJ571_06635</name>
</gene>
<evidence type="ECO:0000256" key="1">
    <source>
        <dbReference type="ARBA" id="ARBA00003907"/>
    </source>
</evidence>